<comment type="caution">
    <text evidence="1">The sequence shown here is derived from an EMBL/GenBank/DDBJ whole genome shotgun (WGS) entry which is preliminary data.</text>
</comment>
<name>A0A1B6NW57_9ZZZZ</name>
<protein>
    <submittedName>
        <fullName evidence="1">Secreted protein</fullName>
    </submittedName>
</protein>
<dbReference type="AlphaFoldDB" id="A0A1B6NW57"/>
<reference evidence="1" key="1">
    <citation type="submission" date="2013-11" db="EMBL/GenBank/DDBJ databases">
        <title>Microbial diversity, functional groups and degradation webs in Northern and Southern Mediterranean and Red Sea marine crude oil polluted sites.</title>
        <authorList>
            <person name="Daffonchio D."/>
            <person name="Mapelli F."/>
            <person name="Ferrer M."/>
            <person name="Richter M."/>
            <person name="Cherif A."/>
            <person name="Malkawi H.I."/>
            <person name="Yakimov M.M."/>
            <person name="Abdel-Fattah Y.R."/>
            <person name="Blaghen M."/>
            <person name="Golyshin P.N."/>
            <person name="Kalogerakis N."/>
            <person name="Boon N."/>
            <person name="Magagnini M."/>
            <person name="Fava F."/>
        </authorList>
    </citation>
    <scope>NUCLEOTIDE SEQUENCE</scope>
</reference>
<evidence type="ECO:0000313" key="1">
    <source>
        <dbReference type="EMBL" id="KTF07694.1"/>
    </source>
</evidence>
<feature type="non-terminal residue" evidence="1">
    <location>
        <position position="35"/>
    </location>
</feature>
<proteinExistence type="predicted"/>
<dbReference type="EMBL" id="AYSL01000392">
    <property type="protein sequence ID" value="KTF07694.1"/>
    <property type="molecule type" value="Genomic_DNA"/>
</dbReference>
<organism evidence="1">
    <name type="scientific">marine sediment metagenome</name>
    <dbReference type="NCBI Taxonomy" id="412755"/>
    <lineage>
        <taxon>unclassified sequences</taxon>
        <taxon>metagenomes</taxon>
        <taxon>ecological metagenomes</taxon>
    </lineage>
</organism>
<sequence>MNLLLSRFSIAALLFGASQAMAAPDLVVVNAKITN</sequence>
<accession>A0A1B6NW57</accession>
<gene>
    <name evidence="1" type="ORF">MGSAQ_000811</name>
</gene>